<evidence type="ECO:0000313" key="3">
    <source>
        <dbReference type="Proteomes" id="UP001652397"/>
    </source>
</evidence>
<protein>
    <submittedName>
        <fullName evidence="2">LytTR family transcriptional regulator DNA-binding domain-containing protein</fullName>
    </submittedName>
</protein>
<comment type="caution">
    <text evidence="2">The sequence shown here is derived from an EMBL/GenBank/DDBJ whole genome shotgun (WGS) entry which is preliminary data.</text>
</comment>
<evidence type="ECO:0000259" key="1">
    <source>
        <dbReference type="PROSITE" id="PS50930"/>
    </source>
</evidence>
<accession>A0ABT2U568</accession>
<dbReference type="Gene3D" id="2.40.50.1020">
    <property type="entry name" value="LytTr DNA-binding domain"/>
    <property type="match status" value="1"/>
</dbReference>
<proteinExistence type="predicted"/>
<dbReference type="InterPro" id="IPR007492">
    <property type="entry name" value="LytTR_DNA-bd_dom"/>
</dbReference>
<reference evidence="2 3" key="1">
    <citation type="journal article" date="2021" name="ISME Commun">
        <title>Automated analysis of genomic sequences facilitates high-throughput and comprehensive description of bacteria.</title>
        <authorList>
            <person name="Hitch T.C.A."/>
        </authorList>
    </citation>
    <scope>NUCLEOTIDE SEQUENCE [LARGE SCALE GENOMIC DNA]</scope>
    <source>
        <strain evidence="2 3">Sanger_34</strain>
    </source>
</reference>
<name>A0ABT2U568_9FIRM</name>
<sequence length="240" mass="26278">MGKMVRFAVYTNEEKTAQRVSAFLRAWAEEICVELQLAMESGAPAALDADGCALLLVDSAGLARQDIACLQAVRAAYPDCGLVLLAEDDRTAIDVYQCHPNALVPKPVTYSGLDAAMERCFSFWQKGLGWLDLPAQHRRVHIPLYQLFYAEAAGRSSVLYRAGGALQVNCALSALEESLPQPPFLRVQKSFVVHLGAVRRVSGGELIMCNDRVISVARGRLRQVQEALAVYRRARGAEEG</sequence>
<feature type="domain" description="HTH LytTR-type" evidence="1">
    <location>
        <begin position="131"/>
        <end position="230"/>
    </location>
</feature>
<dbReference type="EMBL" id="JAOQJE010000005">
    <property type="protein sequence ID" value="MCU6788949.1"/>
    <property type="molecule type" value="Genomic_DNA"/>
</dbReference>
<evidence type="ECO:0000313" key="2">
    <source>
        <dbReference type="EMBL" id="MCU6788949.1"/>
    </source>
</evidence>
<gene>
    <name evidence="2" type="ORF">OCV66_07560</name>
</gene>
<dbReference type="PROSITE" id="PS50930">
    <property type="entry name" value="HTH_LYTTR"/>
    <property type="match status" value="1"/>
</dbReference>
<dbReference type="GO" id="GO:0003677">
    <property type="term" value="F:DNA binding"/>
    <property type="evidence" value="ECO:0007669"/>
    <property type="project" value="UniProtKB-KW"/>
</dbReference>
<organism evidence="2 3">
    <name type="scientific">Agathobaculum ammoniilyticum</name>
    <dbReference type="NCBI Taxonomy" id="2981778"/>
    <lineage>
        <taxon>Bacteria</taxon>
        <taxon>Bacillati</taxon>
        <taxon>Bacillota</taxon>
        <taxon>Clostridia</taxon>
        <taxon>Eubacteriales</taxon>
        <taxon>Butyricicoccaceae</taxon>
        <taxon>Agathobaculum</taxon>
    </lineage>
</organism>
<dbReference type="Proteomes" id="UP001652397">
    <property type="component" value="Unassembled WGS sequence"/>
</dbReference>
<dbReference type="SMART" id="SM00850">
    <property type="entry name" value="LytTR"/>
    <property type="match status" value="1"/>
</dbReference>
<keyword evidence="3" id="KW-1185">Reference proteome</keyword>
<dbReference type="Pfam" id="PF04397">
    <property type="entry name" value="LytTR"/>
    <property type="match status" value="1"/>
</dbReference>
<keyword evidence="2" id="KW-0238">DNA-binding</keyword>